<accession>Q1YJ30</accession>
<evidence type="ECO:0000256" key="8">
    <source>
        <dbReference type="PROSITE-ProRule" id="PRU00433"/>
    </source>
</evidence>
<organism evidence="11 12">
    <name type="scientific">Aurantimonas manganoxydans (strain ATCC BAA-1229 / DSM 21871 / SI85-9A1)</name>
    <dbReference type="NCBI Taxonomy" id="287752"/>
    <lineage>
        <taxon>Bacteria</taxon>
        <taxon>Pseudomonadati</taxon>
        <taxon>Pseudomonadota</taxon>
        <taxon>Alphaproteobacteria</taxon>
        <taxon>Hyphomicrobiales</taxon>
        <taxon>Aurantimonadaceae</taxon>
        <taxon>Aurantimonas</taxon>
    </lineage>
</organism>
<keyword evidence="9" id="KW-0732">Signal</keyword>
<comment type="cofactor">
    <cofactor evidence="1">
        <name>heme c</name>
        <dbReference type="ChEBI" id="CHEBI:61717"/>
    </cofactor>
</comment>
<dbReference type="PROSITE" id="PS51007">
    <property type="entry name" value="CYTC"/>
    <property type="match status" value="1"/>
</dbReference>
<sequence>MKTMAVVLATGAAATAFVVAAVLAEQRGGEAAAQDVTFLGEPVTAEEIALGQDLYAANCASCHGDNLEGQTDWMRRLDNGRMPAPPHDETGHTWHHADRQLFIITRLGVGGVVPGYDSDMPAFKDVLTDEQIRTVLAFIKSTWPERQRTFQADVTANDEGDS</sequence>
<dbReference type="PANTHER" id="PTHR35008:SF4">
    <property type="entry name" value="BLL4482 PROTEIN"/>
    <property type="match status" value="1"/>
</dbReference>
<evidence type="ECO:0000256" key="1">
    <source>
        <dbReference type="ARBA" id="ARBA00001926"/>
    </source>
</evidence>
<dbReference type="AlphaFoldDB" id="Q1YJ30"/>
<dbReference type="GO" id="GO:0020037">
    <property type="term" value="F:heme binding"/>
    <property type="evidence" value="ECO:0007669"/>
    <property type="project" value="InterPro"/>
</dbReference>
<evidence type="ECO:0000256" key="4">
    <source>
        <dbReference type="ARBA" id="ARBA00022660"/>
    </source>
</evidence>
<feature type="signal peptide" evidence="9">
    <location>
        <begin position="1"/>
        <end position="20"/>
    </location>
</feature>
<keyword evidence="3 8" id="KW-0349">Heme</keyword>
<dbReference type="SUPFAM" id="SSF46626">
    <property type="entry name" value="Cytochrome c"/>
    <property type="match status" value="1"/>
</dbReference>
<evidence type="ECO:0000256" key="3">
    <source>
        <dbReference type="ARBA" id="ARBA00022617"/>
    </source>
</evidence>
<dbReference type="InterPro" id="IPR009056">
    <property type="entry name" value="Cyt_c-like_dom"/>
</dbReference>
<dbReference type="Proteomes" id="UP000000321">
    <property type="component" value="Unassembled WGS sequence"/>
</dbReference>
<evidence type="ECO:0000256" key="7">
    <source>
        <dbReference type="ARBA" id="ARBA00023004"/>
    </source>
</evidence>
<name>Q1YJ30_AURMS</name>
<keyword evidence="6" id="KW-0249">Electron transport</keyword>
<evidence type="ECO:0000256" key="2">
    <source>
        <dbReference type="ARBA" id="ARBA00022448"/>
    </source>
</evidence>
<dbReference type="InterPro" id="IPR051459">
    <property type="entry name" value="Cytochrome_c-type_DH"/>
</dbReference>
<reference evidence="11 12" key="1">
    <citation type="journal article" date="2008" name="Appl. Environ. Microbiol.">
        <title>Genomic insights into Mn(II) oxidation by the marine alphaproteobacterium Aurantimonas sp. strain SI85-9A1.</title>
        <authorList>
            <person name="Dick G.J."/>
            <person name="Podell S."/>
            <person name="Johnson H.A."/>
            <person name="Rivera-Espinoza Y."/>
            <person name="Bernier-Latmani R."/>
            <person name="McCarthy J.K."/>
            <person name="Torpey J.W."/>
            <person name="Clement B.G."/>
            <person name="Gaasterland T."/>
            <person name="Tebo B.M."/>
        </authorList>
    </citation>
    <scope>NUCLEOTIDE SEQUENCE [LARGE SCALE GENOMIC DNA]</scope>
    <source>
        <strain evidence="11 12">SI85-9A1</strain>
    </source>
</reference>
<dbReference type="PRINTS" id="PR00605">
    <property type="entry name" value="CYTCHROMECIC"/>
</dbReference>
<evidence type="ECO:0000313" key="11">
    <source>
        <dbReference type="EMBL" id="EAS49937.1"/>
    </source>
</evidence>
<keyword evidence="12" id="KW-1185">Reference proteome</keyword>
<dbReference type="HOGENOM" id="CLU_127672_0_0_5"/>
<keyword evidence="5 8" id="KW-0479">Metal-binding</keyword>
<gene>
    <name evidence="11" type="ORF">SI859A1_01290</name>
</gene>
<keyword evidence="7 8" id="KW-0408">Iron</keyword>
<dbReference type="Gene3D" id="1.10.760.10">
    <property type="entry name" value="Cytochrome c-like domain"/>
    <property type="match status" value="1"/>
</dbReference>
<dbReference type="InterPro" id="IPR008168">
    <property type="entry name" value="Cyt_C_IC"/>
</dbReference>
<feature type="chain" id="PRO_5004197998" evidence="9">
    <location>
        <begin position="21"/>
        <end position="162"/>
    </location>
</feature>
<evidence type="ECO:0000259" key="10">
    <source>
        <dbReference type="PROSITE" id="PS51007"/>
    </source>
</evidence>
<dbReference type="Pfam" id="PF00034">
    <property type="entry name" value="Cytochrom_C"/>
    <property type="match status" value="1"/>
</dbReference>
<evidence type="ECO:0000256" key="5">
    <source>
        <dbReference type="ARBA" id="ARBA00022723"/>
    </source>
</evidence>
<keyword evidence="2" id="KW-0813">Transport</keyword>
<dbReference type="BioCyc" id="AURANTIMONAS:SI859A1_01290-MONOMER"/>
<evidence type="ECO:0000313" key="12">
    <source>
        <dbReference type="Proteomes" id="UP000000321"/>
    </source>
</evidence>
<dbReference type="InterPro" id="IPR036909">
    <property type="entry name" value="Cyt_c-like_dom_sf"/>
</dbReference>
<keyword evidence="4" id="KW-0679">Respiratory chain</keyword>
<dbReference type="OrthoDB" id="9811281at2"/>
<proteinExistence type="predicted"/>
<evidence type="ECO:0000256" key="6">
    <source>
        <dbReference type="ARBA" id="ARBA00022982"/>
    </source>
</evidence>
<dbReference type="PANTHER" id="PTHR35008">
    <property type="entry name" value="BLL4482 PROTEIN-RELATED"/>
    <property type="match status" value="1"/>
</dbReference>
<feature type="domain" description="Cytochrome c" evidence="10">
    <location>
        <begin position="46"/>
        <end position="143"/>
    </location>
</feature>
<evidence type="ECO:0000256" key="9">
    <source>
        <dbReference type="SAM" id="SignalP"/>
    </source>
</evidence>
<comment type="caution">
    <text evidence="11">The sequence shown here is derived from an EMBL/GenBank/DDBJ whole genome shotgun (WGS) entry which is preliminary data.</text>
</comment>
<dbReference type="GO" id="GO:0005506">
    <property type="term" value="F:iron ion binding"/>
    <property type="evidence" value="ECO:0007669"/>
    <property type="project" value="InterPro"/>
</dbReference>
<protein>
    <submittedName>
        <fullName evidence="11">Cytochrome c</fullName>
    </submittedName>
</protein>
<dbReference type="EMBL" id="AAPJ01000003">
    <property type="protein sequence ID" value="EAS49937.1"/>
    <property type="molecule type" value="Genomic_DNA"/>
</dbReference>
<dbReference type="GO" id="GO:0009055">
    <property type="term" value="F:electron transfer activity"/>
    <property type="evidence" value="ECO:0007669"/>
    <property type="project" value="InterPro"/>
</dbReference>